<accession>A0ABP9FY39</accession>
<proteinExistence type="predicted"/>
<evidence type="ECO:0000313" key="4">
    <source>
        <dbReference type="Proteomes" id="UP001500368"/>
    </source>
</evidence>
<keyword evidence="1" id="KW-0812">Transmembrane</keyword>
<protein>
    <recommendedName>
        <fullName evidence="2">DUF6199 domain-containing protein</fullName>
    </recommendedName>
</protein>
<evidence type="ECO:0000256" key="1">
    <source>
        <dbReference type="SAM" id="Phobius"/>
    </source>
</evidence>
<organism evidence="3 4">
    <name type="scientific">Nesterenkonia rhizosphaerae</name>
    <dbReference type="NCBI Taxonomy" id="1348272"/>
    <lineage>
        <taxon>Bacteria</taxon>
        <taxon>Bacillati</taxon>
        <taxon>Actinomycetota</taxon>
        <taxon>Actinomycetes</taxon>
        <taxon>Micrococcales</taxon>
        <taxon>Micrococcaceae</taxon>
        <taxon>Nesterenkonia</taxon>
    </lineage>
</organism>
<dbReference type="Pfam" id="PF19701">
    <property type="entry name" value="DUF6199"/>
    <property type="match status" value="1"/>
</dbReference>
<keyword evidence="1" id="KW-1133">Transmembrane helix</keyword>
<keyword evidence="1" id="KW-0472">Membrane</keyword>
<reference evidence="4" key="1">
    <citation type="journal article" date="2019" name="Int. J. Syst. Evol. Microbiol.">
        <title>The Global Catalogue of Microorganisms (GCM) 10K type strain sequencing project: providing services to taxonomists for standard genome sequencing and annotation.</title>
        <authorList>
            <consortium name="The Broad Institute Genomics Platform"/>
            <consortium name="The Broad Institute Genome Sequencing Center for Infectious Disease"/>
            <person name="Wu L."/>
            <person name="Ma J."/>
        </authorList>
    </citation>
    <scope>NUCLEOTIDE SEQUENCE [LARGE SCALE GENOMIC DNA]</scope>
    <source>
        <strain evidence="4">JCM 19129</strain>
    </source>
</reference>
<feature type="transmembrane region" description="Helical" evidence="1">
    <location>
        <begin position="45"/>
        <end position="63"/>
    </location>
</feature>
<name>A0ABP9FY39_9MICC</name>
<dbReference type="EMBL" id="BAABLW010000007">
    <property type="protein sequence ID" value="GAA4921777.1"/>
    <property type="molecule type" value="Genomic_DNA"/>
</dbReference>
<comment type="caution">
    <text evidence="3">The sequence shown here is derived from an EMBL/GenBank/DDBJ whole genome shotgun (WGS) entry which is preliminary data.</text>
</comment>
<dbReference type="Proteomes" id="UP001500368">
    <property type="component" value="Unassembled WGS sequence"/>
</dbReference>
<evidence type="ECO:0000259" key="2">
    <source>
        <dbReference type="Pfam" id="PF19701"/>
    </source>
</evidence>
<gene>
    <name evidence="3" type="ORF">GCM10025790_17930</name>
</gene>
<evidence type="ECO:0000313" key="3">
    <source>
        <dbReference type="EMBL" id="GAA4921777.1"/>
    </source>
</evidence>
<dbReference type="InterPro" id="IPR045679">
    <property type="entry name" value="DUF6199"/>
</dbReference>
<sequence>MGMWIFVVVLLVLGLLQVVSPVAGWWLANFWKVESGAEPSRLSLVLLRMQGIVFLLVSAGLAWHQLQAS</sequence>
<keyword evidence="4" id="KW-1185">Reference proteome</keyword>
<feature type="domain" description="DUF6199" evidence="2">
    <location>
        <begin position="6"/>
        <end position="61"/>
    </location>
</feature>